<dbReference type="AlphaFoldDB" id="A0A8J4SLR4"/>
<comment type="caution">
    <text evidence="1">The sequence shown here is derived from an EMBL/GenBank/DDBJ whole genome shotgun (WGS) entry which is preliminary data.</text>
</comment>
<reference evidence="1" key="1">
    <citation type="journal article" date="2015" name="Genom Data">
        <title>Draft genome sequences of Phytophthora kernoviae and Phytophthora ramorum lineage EU2 from Scotland.</title>
        <authorList>
            <person name="Sambles C."/>
            <person name="Schlenzig A."/>
            <person name="O'Neill P."/>
            <person name="Grant M."/>
            <person name="Studholme D.J."/>
        </authorList>
    </citation>
    <scope>NUCLEOTIDE SEQUENCE</scope>
    <source>
        <strain evidence="1">00238/432</strain>
    </source>
</reference>
<dbReference type="Proteomes" id="UP000702964">
    <property type="component" value="Unassembled WGS sequence"/>
</dbReference>
<organism evidence="1 2">
    <name type="scientific">Phytophthora kernoviae 00238/432</name>
    <dbReference type="NCBI Taxonomy" id="1284355"/>
    <lineage>
        <taxon>Eukaryota</taxon>
        <taxon>Sar</taxon>
        <taxon>Stramenopiles</taxon>
        <taxon>Oomycota</taxon>
        <taxon>Peronosporomycetes</taxon>
        <taxon>Peronosporales</taxon>
        <taxon>Peronosporaceae</taxon>
        <taxon>Phytophthora</taxon>
    </lineage>
</organism>
<evidence type="ECO:0000313" key="1">
    <source>
        <dbReference type="EMBL" id="KAF4325990.1"/>
    </source>
</evidence>
<proteinExistence type="predicted"/>
<name>A0A8J4SLR4_9STRA</name>
<evidence type="ECO:0000313" key="2">
    <source>
        <dbReference type="Proteomes" id="UP000702964"/>
    </source>
</evidence>
<protein>
    <submittedName>
        <fullName evidence="1">Uncharacterized protein</fullName>
    </submittedName>
</protein>
<accession>A0A8J4SLR4</accession>
<gene>
    <name evidence="1" type="ORF">G195_000259</name>
</gene>
<dbReference type="EMBL" id="AOFI03000001">
    <property type="protein sequence ID" value="KAF4325990.1"/>
    <property type="molecule type" value="Genomic_DNA"/>
</dbReference>
<sequence length="512" mass="58185">MKLNENGGAIVNMASTRAIMSEPETEAYAASKDIRAAWVWQAKSVSDGGNELLENAAKHKINRLYVNVDMNLSQEIYHTFISKASKAGIAVEALGGDPSWAVSGREGPMLKLASWVSNYNLAAEPEERFDAIHLDIKPYVLPQWKEDAKPLVQSWVANMKLLQEHVKQAGAVEVNVDLPFWLDSYTVTGSRTTDDADNESLSHWFIGQFDHITLLAYRDSSAVHDIVYWGQLEPEEQPEPEKPTNQPEIRGTYIWQASQVTNDGGDHILEFAKAQNINWLYVRLDLDQPYSSYRSFVKRAQAQGIEVHAMGGHPIWGKKENRPRIQRLIDYVKNYNAESEPDERFKGIHLDIEPYTLPEWEYDRDTLLTEWAANIAYFHDETKKDSDLETSADLAVWLDTLPLPGKDMSVSEYMITTLDHVSLMAFRNIAEGSNGIADVVSQEMKIADRLGKRLLISVEMKENFEGRHISFYEKGAAEMERQLALLPDLLSEYKAYKGNIVHAYDYWIQAKP</sequence>
<reference evidence="1" key="2">
    <citation type="submission" date="2020-02" db="EMBL/GenBank/DDBJ databases">
        <authorList>
            <person name="Studholme D.J."/>
        </authorList>
    </citation>
    <scope>NUCLEOTIDE SEQUENCE</scope>
    <source>
        <strain evidence="1">00238/432</strain>
    </source>
</reference>